<dbReference type="AlphaFoldDB" id="A0A315W971"/>
<dbReference type="Gene3D" id="3.90.245.10">
    <property type="entry name" value="Ribonucleoside hydrolase-like"/>
    <property type="match status" value="1"/>
</dbReference>
<dbReference type="InterPro" id="IPR036452">
    <property type="entry name" value="Ribo_hydro-like"/>
</dbReference>
<gene>
    <name evidence="3" type="ORF">CCH79_00013165</name>
</gene>
<proteinExistence type="inferred from homology"/>
<dbReference type="InterPro" id="IPR001910">
    <property type="entry name" value="Inosine/uridine_hydrolase_dom"/>
</dbReference>
<dbReference type="EMBL" id="NHOQ01000199">
    <property type="protein sequence ID" value="PWA32303.1"/>
    <property type="molecule type" value="Genomic_DNA"/>
</dbReference>
<evidence type="ECO:0000256" key="1">
    <source>
        <dbReference type="ARBA" id="ARBA00009176"/>
    </source>
</evidence>
<feature type="domain" description="Inosine/uridine-preferring nucleoside hydrolase" evidence="2">
    <location>
        <begin position="4"/>
        <end position="111"/>
    </location>
</feature>
<evidence type="ECO:0000313" key="4">
    <source>
        <dbReference type="Proteomes" id="UP000250572"/>
    </source>
</evidence>
<organism evidence="3 4">
    <name type="scientific">Gambusia affinis</name>
    <name type="common">Western mosquitofish</name>
    <name type="synonym">Heterandria affinis</name>
    <dbReference type="NCBI Taxonomy" id="33528"/>
    <lineage>
        <taxon>Eukaryota</taxon>
        <taxon>Metazoa</taxon>
        <taxon>Chordata</taxon>
        <taxon>Craniata</taxon>
        <taxon>Vertebrata</taxon>
        <taxon>Euteleostomi</taxon>
        <taxon>Actinopterygii</taxon>
        <taxon>Neopterygii</taxon>
        <taxon>Teleostei</taxon>
        <taxon>Neoteleostei</taxon>
        <taxon>Acanthomorphata</taxon>
        <taxon>Ovalentaria</taxon>
        <taxon>Atherinomorphae</taxon>
        <taxon>Cyprinodontiformes</taxon>
        <taxon>Poeciliidae</taxon>
        <taxon>Poeciliinae</taxon>
        <taxon>Gambusia</taxon>
    </lineage>
</organism>
<evidence type="ECO:0000259" key="2">
    <source>
        <dbReference type="Pfam" id="PF01156"/>
    </source>
</evidence>
<dbReference type="GO" id="GO:0016799">
    <property type="term" value="F:hydrolase activity, hydrolyzing N-glycosyl compounds"/>
    <property type="evidence" value="ECO:0007669"/>
    <property type="project" value="InterPro"/>
</dbReference>
<dbReference type="InterPro" id="IPR052775">
    <property type="entry name" value="IUN_hydrolase"/>
</dbReference>
<keyword evidence="4" id="KW-1185">Reference proteome</keyword>
<protein>
    <recommendedName>
        <fullName evidence="2">Inosine/uridine-preferring nucleoside hydrolase domain-containing protein</fullName>
    </recommendedName>
</protein>
<sequence>MKKLILDVDTGVGDAQAIMIALTAPDVEVLGITAATATLLWRTSSQTPCVFQFIRVSRKPLLARKQHASDYHGKDGLRDVPDPDAPSVELLQKKKAAQAMLKITRENPGEVGKIIFLRRVAVRKDREGRFHQEDIRSFNEIDDGFITESEHVSLHRCRYFFLKIQAWLKVAVTVELNGKHTRGMMAVIMKTADLEKLKKMLHNAIKLNFKI</sequence>
<comment type="similarity">
    <text evidence="1">Belongs to the IUNH family.</text>
</comment>
<accession>A0A315W971</accession>
<dbReference type="Proteomes" id="UP000250572">
    <property type="component" value="Unassembled WGS sequence"/>
</dbReference>
<dbReference type="PANTHER" id="PTHR46190:SF1">
    <property type="entry name" value="SI:CH211-201H21.5"/>
    <property type="match status" value="1"/>
</dbReference>
<dbReference type="SUPFAM" id="SSF53590">
    <property type="entry name" value="Nucleoside hydrolase"/>
    <property type="match status" value="1"/>
</dbReference>
<dbReference type="Pfam" id="PF01156">
    <property type="entry name" value="IU_nuc_hydro"/>
    <property type="match status" value="1"/>
</dbReference>
<name>A0A315W971_GAMAF</name>
<reference evidence="3 4" key="1">
    <citation type="journal article" date="2018" name="G3 (Bethesda)">
        <title>A High-Quality Reference Genome for the Invasive Mosquitofish Gambusia affinis Using a Chicago Library.</title>
        <authorList>
            <person name="Hoffberg S.L."/>
            <person name="Troendle N.J."/>
            <person name="Glenn T.C."/>
            <person name="Mahmud O."/>
            <person name="Louha S."/>
            <person name="Chalopin D."/>
            <person name="Bennetzen J.L."/>
            <person name="Mauricio R."/>
        </authorList>
    </citation>
    <scope>NUCLEOTIDE SEQUENCE [LARGE SCALE GENOMIC DNA]</scope>
    <source>
        <strain evidence="3">NE01/NJP1002.9</strain>
        <tissue evidence="3">Muscle</tissue>
    </source>
</reference>
<evidence type="ECO:0000313" key="3">
    <source>
        <dbReference type="EMBL" id="PWA32303.1"/>
    </source>
</evidence>
<dbReference type="PANTHER" id="PTHR46190">
    <property type="entry name" value="SI:CH211-201H21.5-RELATED"/>
    <property type="match status" value="1"/>
</dbReference>
<comment type="caution">
    <text evidence="3">The sequence shown here is derived from an EMBL/GenBank/DDBJ whole genome shotgun (WGS) entry which is preliminary data.</text>
</comment>